<dbReference type="AlphaFoldDB" id="A0A847VE41"/>
<reference evidence="2 3" key="1">
    <citation type="journal article" date="2020" name="Biotechnol. Biofuels">
        <title>New insights from the biogas microbiome by comprehensive genome-resolved metagenomics of nearly 1600 species originating from multiple anaerobic digesters.</title>
        <authorList>
            <person name="Campanaro S."/>
            <person name="Treu L."/>
            <person name="Rodriguez-R L.M."/>
            <person name="Kovalovszki A."/>
            <person name="Ziels R.M."/>
            <person name="Maus I."/>
            <person name="Zhu X."/>
            <person name="Kougias P.G."/>
            <person name="Basile A."/>
            <person name="Luo G."/>
            <person name="Schluter A."/>
            <person name="Konstantinidis K.T."/>
            <person name="Angelidaki I."/>
        </authorList>
    </citation>
    <scope>NUCLEOTIDE SEQUENCE [LARGE SCALE GENOMIC DNA]</scope>
    <source>
        <strain evidence="2">AS19jrsBPTG_9</strain>
    </source>
</reference>
<evidence type="ECO:0000313" key="3">
    <source>
        <dbReference type="Proteomes" id="UP000564033"/>
    </source>
</evidence>
<protein>
    <submittedName>
        <fullName evidence="2">Uncharacterized protein</fullName>
    </submittedName>
</protein>
<sequence>MTDFKEREEHTPEESLSMKEEALRLGGEITRVTEDKYLHDTQGGTKVLIGLDGTVYNAETGEIILQGQDSE</sequence>
<accession>A0A847VE41</accession>
<name>A0A847VE41_9BACT</name>
<proteinExistence type="predicted"/>
<comment type="caution">
    <text evidence="2">The sequence shown here is derived from an EMBL/GenBank/DDBJ whole genome shotgun (WGS) entry which is preliminary data.</text>
</comment>
<dbReference type="EMBL" id="JAAZIL010000086">
    <property type="protein sequence ID" value="NLZ24764.1"/>
    <property type="molecule type" value="Genomic_DNA"/>
</dbReference>
<evidence type="ECO:0000256" key="1">
    <source>
        <dbReference type="SAM" id="MobiDB-lite"/>
    </source>
</evidence>
<gene>
    <name evidence="2" type="ORF">GX888_03415</name>
</gene>
<feature type="region of interest" description="Disordered" evidence="1">
    <location>
        <begin position="1"/>
        <end position="20"/>
    </location>
</feature>
<dbReference type="Proteomes" id="UP000564033">
    <property type="component" value="Unassembled WGS sequence"/>
</dbReference>
<organism evidence="2 3">
    <name type="scientific">Candidatus Dojkabacteria bacterium</name>
    <dbReference type="NCBI Taxonomy" id="2099670"/>
    <lineage>
        <taxon>Bacteria</taxon>
        <taxon>Candidatus Dojkabacteria</taxon>
    </lineage>
</organism>
<evidence type="ECO:0000313" key="2">
    <source>
        <dbReference type="EMBL" id="NLZ24764.1"/>
    </source>
</evidence>